<comment type="cofactor">
    <cofactor evidence="6">
        <name>Mg(2+)</name>
        <dbReference type="ChEBI" id="CHEBI:18420"/>
    </cofactor>
</comment>
<dbReference type="InterPro" id="IPR036135">
    <property type="entry name" value="MoeA_linker/N_sf"/>
</dbReference>
<dbReference type="UniPathway" id="UPA00344"/>
<dbReference type="PANTHER" id="PTHR10192">
    <property type="entry name" value="MOLYBDOPTERIN BIOSYNTHESIS PROTEIN"/>
    <property type="match status" value="1"/>
</dbReference>
<evidence type="ECO:0000256" key="5">
    <source>
        <dbReference type="ARBA" id="ARBA00047317"/>
    </source>
</evidence>
<dbReference type="Pfam" id="PF03453">
    <property type="entry name" value="MoeA_N"/>
    <property type="match status" value="1"/>
</dbReference>
<evidence type="ECO:0000256" key="4">
    <source>
        <dbReference type="ARBA" id="ARBA00023150"/>
    </source>
</evidence>
<dbReference type="InterPro" id="IPR036688">
    <property type="entry name" value="MoeA_C_domain_IV_sf"/>
</dbReference>
<dbReference type="InterPro" id="IPR036425">
    <property type="entry name" value="MoaB/Mog-like_dom_sf"/>
</dbReference>
<keyword evidence="6" id="KW-0500">Molybdenum</keyword>
<dbReference type="PROSITE" id="PS01079">
    <property type="entry name" value="MOCF_BIOSYNTHESIS_2"/>
    <property type="match status" value="1"/>
</dbReference>
<dbReference type="Gene3D" id="2.40.340.10">
    <property type="entry name" value="MoeA, C-terminal, domain IV"/>
    <property type="match status" value="1"/>
</dbReference>
<comment type="similarity">
    <text evidence="3 6">Belongs to the MoeA family.</text>
</comment>
<evidence type="ECO:0000313" key="8">
    <source>
        <dbReference type="EMBL" id="KHQ50903.1"/>
    </source>
</evidence>
<dbReference type="Pfam" id="PF00994">
    <property type="entry name" value="MoCF_biosynth"/>
    <property type="match status" value="1"/>
</dbReference>
<dbReference type="NCBIfam" id="NF045515">
    <property type="entry name" value="Glp_gephyrin"/>
    <property type="match status" value="1"/>
</dbReference>
<comment type="pathway">
    <text evidence="2 6">Cofactor biosynthesis; molybdopterin biosynthesis.</text>
</comment>
<name>A0A0B3RW03_9RHOB</name>
<proteinExistence type="inferred from homology"/>
<comment type="caution">
    <text evidence="8">The sequence shown here is derived from an EMBL/GenBank/DDBJ whole genome shotgun (WGS) entry which is preliminary data.</text>
</comment>
<evidence type="ECO:0000256" key="3">
    <source>
        <dbReference type="ARBA" id="ARBA00010763"/>
    </source>
</evidence>
<dbReference type="RefSeq" id="WP_043145489.1">
    <property type="nucleotide sequence ID" value="NZ_JSUQ01000021.1"/>
</dbReference>
<evidence type="ECO:0000256" key="2">
    <source>
        <dbReference type="ARBA" id="ARBA00005046"/>
    </source>
</evidence>
<sequence>MKLHDLNDRTCGCDESEGAPGLTSLNEALALCAAETPLVPGVDILPIGEALGRCLSEPVMSRVNVPPFANSAVDGYAVRCGDLIGPGPCILPVVDRTAAGDAPAQLDRIATVRIFTGAPLPAGANAVVAQEHVTLRNGIARFDRLPTVGANVRRAGEDMAAGDVILPAGRRIGPRDIAVMAAAGVAEVRVRRRLRIALLITGSELVAPGQEAAPGKINDVNGPMLEALIAQPGVSIVEKARIGDDLGRLCAELERLSGAVDLIVTTGGVSVGEEDYLRRAVERIGDRLHFAGVALKPGKPVSFGRIGTALWLGLPGNPQASFVGWHLFGRAIVDALQGATGKPRKMIVSSAVNLRHKPGRCELRPARLVGFDLRGRATVTAEAATYSGRVSPLADADGLLLLPSEADQIDTSMLLEFLPFEES</sequence>
<reference evidence="8 9" key="1">
    <citation type="submission" date="2014-10" db="EMBL/GenBank/DDBJ databases">
        <title>Genome sequence of Ponticoccus sp. strain UMTAT08 isolated from clonal culture of toxic dinoflagellate Alexandrium tamiyavanichii.</title>
        <authorList>
            <person name="Gan H.Y."/>
            <person name="Muhd D.-D."/>
            <person name="Mohd Noor M.E."/>
            <person name="Yeong Y.S."/>
            <person name="Usup G."/>
        </authorList>
    </citation>
    <scope>NUCLEOTIDE SEQUENCE [LARGE SCALE GENOMIC DNA]</scope>
    <source>
        <strain evidence="8 9">UMTAT08</strain>
    </source>
</reference>
<dbReference type="EC" id="2.10.1.1" evidence="6"/>
<evidence type="ECO:0000256" key="6">
    <source>
        <dbReference type="RuleBase" id="RU365090"/>
    </source>
</evidence>
<dbReference type="NCBIfam" id="TIGR00177">
    <property type="entry name" value="molyb_syn"/>
    <property type="match status" value="1"/>
</dbReference>
<dbReference type="Gene3D" id="2.170.190.11">
    <property type="entry name" value="Molybdopterin biosynthesis moea protein, domain 3"/>
    <property type="match status" value="1"/>
</dbReference>
<evidence type="ECO:0000313" key="9">
    <source>
        <dbReference type="Proteomes" id="UP000030960"/>
    </source>
</evidence>
<dbReference type="GO" id="GO:0061599">
    <property type="term" value="F:molybdopterin molybdotransferase activity"/>
    <property type="evidence" value="ECO:0007669"/>
    <property type="project" value="UniProtKB-UniRule"/>
</dbReference>
<dbReference type="GO" id="GO:0046872">
    <property type="term" value="F:metal ion binding"/>
    <property type="evidence" value="ECO:0007669"/>
    <property type="project" value="UniProtKB-UniRule"/>
</dbReference>
<protein>
    <recommendedName>
        <fullName evidence="6">Molybdopterin molybdenumtransferase</fullName>
        <ecNumber evidence="6">2.10.1.1</ecNumber>
    </recommendedName>
</protein>
<gene>
    <name evidence="8" type="ORF">OA50_04615</name>
</gene>
<organism evidence="8 9">
    <name type="scientific">Mameliella alba</name>
    <dbReference type="NCBI Taxonomy" id="561184"/>
    <lineage>
        <taxon>Bacteria</taxon>
        <taxon>Pseudomonadati</taxon>
        <taxon>Pseudomonadota</taxon>
        <taxon>Alphaproteobacteria</taxon>
        <taxon>Rhodobacterales</taxon>
        <taxon>Roseobacteraceae</taxon>
        <taxon>Mameliella</taxon>
    </lineage>
</organism>
<dbReference type="GO" id="GO:0006777">
    <property type="term" value="P:Mo-molybdopterin cofactor biosynthetic process"/>
    <property type="evidence" value="ECO:0007669"/>
    <property type="project" value="UniProtKB-UniRule"/>
</dbReference>
<evidence type="ECO:0000259" key="7">
    <source>
        <dbReference type="SMART" id="SM00852"/>
    </source>
</evidence>
<dbReference type="PANTHER" id="PTHR10192:SF5">
    <property type="entry name" value="GEPHYRIN"/>
    <property type="match status" value="1"/>
</dbReference>
<dbReference type="SMART" id="SM00852">
    <property type="entry name" value="MoCF_biosynth"/>
    <property type="match status" value="1"/>
</dbReference>
<dbReference type="InterPro" id="IPR001453">
    <property type="entry name" value="MoaB/Mog_dom"/>
</dbReference>
<dbReference type="OrthoDB" id="9804758at2"/>
<dbReference type="SUPFAM" id="SSF53218">
    <property type="entry name" value="Molybdenum cofactor biosynthesis proteins"/>
    <property type="match status" value="1"/>
</dbReference>
<keyword evidence="9" id="KW-1185">Reference proteome</keyword>
<evidence type="ECO:0000256" key="1">
    <source>
        <dbReference type="ARBA" id="ARBA00002901"/>
    </source>
</evidence>
<dbReference type="InterPro" id="IPR005110">
    <property type="entry name" value="MoeA_linker/N"/>
</dbReference>
<dbReference type="InterPro" id="IPR038987">
    <property type="entry name" value="MoeA-like"/>
</dbReference>
<dbReference type="EMBL" id="JSUQ01000021">
    <property type="protein sequence ID" value="KHQ50903.1"/>
    <property type="molecule type" value="Genomic_DNA"/>
</dbReference>
<feature type="domain" description="MoaB/Mog" evidence="7">
    <location>
        <begin position="197"/>
        <end position="335"/>
    </location>
</feature>
<keyword evidence="4 6" id="KW-0501">Molybdenum cofactor biosynthesis</keyword>
<dbReference type="GO" id="GO:0005829">
    <property type="term" value="C:cytosol"/>
    <property type="evidence" value="ECO:0007669"/>
    <property type="project" value="TreeGrafter"/>
</dbReference>
<dbReference type="AlphaFoldDB" id="A0A0B3RW03"/>
<keyword evidence="6" id="KW-0808">Transferase</keyword>
<dbReference type="CDD" id="cd00887">
    <property type="entry name" value="MoeA"/>
    <property type="match status" value="1"/>
</dbReference>
<accession>A0A0B3RW03</accession>
<keyword evidence="6" id="KW-0460">Magnesium</keyword>
<dbReference type="SUPFAM" id="SSF63882">
    <property type="entry name" value="MoeA N-terminal region -like"/>
    <property type="match status" value="1"/>
</dbReference>
<keyword evidence="6" id="KW-0479">Metal-binding</keyword>
<dbReference type="Gene3D" id="3.40.980.10">
    <property type="entry name" value="MoaB/Mog-like domain"/>
    <property type="match status" value="1"/>
</dbReference>
<dbReference type="STRING" id="561184.SAMN05216376_10462"/>
<dbReference type="Gene3D" id="3.90.105.10">
    <property type="entry name" value="Molybdopterin biosynthesis moea protein, domain 2"/>
    <property type="match status" value="1"/>
</dbReference>
<dbReference type="Pfam" id="PF03454">
    <property type="entry name" value="MoeA_C"/>
    <property type="match status" value="1"/>
</dbReference>
<comment type="function">
    <text evidence="1 6">Catalyzes the insertion of molybdate into adenylated molybdopterin with the concomitant release of AMP.</text>
</comment>
<dbReference type="SUPFAM" id="SSF63867">
    <property type="entry name" value="MoeA C-terminal domain-like"/>
    <property type="match status" value="1"/>
</dbReference>
<dbReference type="InterPro" id="IPR008284">
    <property type="entry name" value="MoCF_biosynth_CS"/>
</dbReference>
<dbReference type="InterPro" id="IPR005111">
    <property type="entry name" value="MoeA_C_domain_IV"/>
</dbReference>
<comment type="catalytic activity">
    <reaction evidence="5">
        <text>adenylyl-molybdopterin + molybdate = Mo-molybdopterin + AMP + H(+)</text>
        <dbReference type="Rhea" id="RHEA:35047"/>
        <dbReference type="ChEBI" id="CHEBI:15378"/>
        <dbReference type="ChEBI" id="CHEBI:36264"/>
        <dbReference type="ChEBI" id="CHEBI:62727"/>
        <dbReference type="ChEBI" id="CHEBI:71302"/>
        <dbReference type="ChEBI" id="CHEBI:456215"/>
        <dbReference type="EC" id="2.10.1.1"/>
    </reaction>
</comment>
<dbReference type="Proteomes" id="UP000030960">
    <property type="component" value="Unassembled WGS sequence"/>
</dbReference>
<dbReference type="PATRIC" id="fig|1515334.3.peg.4640"/>